<evidence type="ECO:0000259" key="4">
    <source>
        <dbReference type="PROSITE" id="PS50943"/>
    </source>
</evidence>
<dbReference type="InterPro" id="IPR013096">
    <property type="entry name" value="Cupin_2"/>
</dbReference>
<dbReference type="SUPFAM" id="SSF47413">
    <property type="entry name" value="lambda repressor-like DNA-binding domains"/>
    <property type="match status" value="1"/>
</dbReference>
<reference evidence="5" key="1">
    <citation type="submission" date="2024-07" db="EMBL/GenBank/DDBJ databases">
        <authorList>
            <person name="Yu S.T."/>
        </authorList>
    </citation>
    <scope>NUCLEOTIDE SEQUENCE</scope>
    <source>
        <strain evidence="5">R39</strain>
    </source>
</reference>
<keyword evidence="1" id="KW-0805">Transcription regulation</keyword>
<dbReference type="CDD" id="cd02209">
    <property type="entry name" value="cupin_XRE_C"/>
    <property type="match status" value="1"/>
</dbReference>
<evidence type="ECO:0000313" key="5">
    <source>
        <dbReference type="EMBL" id="XDQ49130.1"/>
    </source>
</evidence>
<name>A0AB39R617_9ACTN</name>
<evidence type="ECO:0000256" key="2">
    <source>
        <dbReference type="ARBA" id="ARBA00023125"/>
    </source>
</evidence>
<dbReference type="InterPro" id="IPR010982">
    <property type="entry name" value="Lambda_DNA-bd_dom_sf"/>
</dbReference>
<evidence type="ECO:0000256" key="3">
    <source>
        <dbReference type="ARBA" id="ARBA00023163"/>
    </source>
</evidence>
<sequence>MDSTTSGQERAVPDTVAAGPRGTLAANVKRLRLARGWSVRELSARTGTSKALISQIERAVANPTVEVLARIAHALDSPVDEILRARLTEPEIVRGAGFGPGPADETLVQLLFSSHERARFEMYRSALPPHARSHRSTHGAGSTEYVVVLRGTVNLVVGERTHRLEEGDCARFASDEEHHYSTGIRAALTQTLIAYPD</sequence>
<organism evidence="5">
    <name type="scientific">Streptomyces sp. R39</name>
    <dbReference type="NCBI Taxonomy" id="3238631"/>
    <lineage>
        <taxon>Bacteria</taxon>
        <taxon>Bacillati</taxon>
        <taxon>Actinomycetota</taxon>
        <taxon>Actinomycetes</taxon>
        <taxon>Kitasatosporales</taxon>
        <taxon>Streptomycetaceae</taxon>
        <taxon>Streptomyces</taxon>
    </lineage>
</organism>
<dbReference type="AlphaFoldDB" id="A0AB39R617"/>
<dbReference type="InterPro" id="IPR014710">
    <property type="entry name" value="RmlC-like_jellyroll"/>
</dbReference>
<feature type="domain" description="HTH cro/C1-type" evidence="4">
    <location>
        <begin position="28"/>
        <end position="82"/>
    </location>
</feature>
<dbReference type="Gene3D" id="1.10.260.40">
    <property type="entry name" value="lambda repressor-like DNA-binding domains"/>
    <property type="match status" value="1"/>
</dbReference>
<evidence type="ECO:0000256" key="1">
    <source>
        <dbReference type="ARBA" id="ARBA00023015"/>
    </source>
</evidence>
<dbReference type="Pfam" id="PF07883">
    <property type="entry name" value="Cupin_2"/>
    <property type="match status" value="1"/>
</dbReference>
<dbReference type="PANTHER" id="PTHR46797">
    <property type="entry name" value="HTH-TYPE TRANSCRIPTIONAL REGULATOR"/>
    <property type="match status" value="1"/>
</dbReference>
<dbReference type="SUPFAM" id="SSF51182">
    <property type="entry name" value="RmlC-like cupins"/>
    <property type="match status" value="1"/>
</dbReference>
<dbReference type="GO" id="GO:0003700">
    <property type="term" value="F:DNA-binding transcription factor activity"/>
    <property type="evidence" value="ECO:0007669"/>
    <property type="project" value="TreeGrafter"/>
</dbReference>
<dbReference type="EMBL" id="CP163441">
    <property type="protein sequence ID" value="XDQ49130.1"/>
    <property type="molecule type" value="Genomic_DNA"/>
</dbReference>
<dbReference type="SMART" id="SM00530">
    <property type="entry name" value="HTH_XRE"/>
    <property type="match status" value="1"/>
</dbReference>
<dbReference type="CDD" id="cd00093">
    <property type="entry name" value="HTH_XRE"/>
    <property type="match status" value="1"/>
</dbReference>
<protein>
    <submittedName>
        <fullName evidence="5">Helix-turn-helix domain-containing protein</fullName>
    </submittedName>
</protein>
<keyword evidence="2" id="KW-0238">DNA-binding</keyword>
<dbReference type="GO" id="GO:0003677">
    <property type="term" value="F:DNA binding"/>
    <property type="evidence" value="ECO:0007669"/>
    <property type="project" value="UniProtKB-KW"/>
</dbReference>
<dbReference type="RefSeq" id="WP_369227788.1">
    <property type="nucleotide sequence ID" value="NZ_CP163441.1"/>
</dbReference>
<dbReference type="Pfam" id="PF01381">
    <property type="entry name" value="HTH_3"/>
    <property type="match status" value="1"/>
</dbReference>
<gene>
    <name evidence="5" type="ORF">AB5J52_46495</name>
</gene>
<dbReference type="PROSITE" id="PS50943">
    <property type="entry name" value="HTH_CROC1"/>
    <property type="match status" value="1"/>
</dbReference>
<dbReference type="InterPro" id="IPR001387">
    <property type="entry name" value="Cro/C1-type_HTH"/>
</dbReference>
<dbReference type="PANTHER" id="PTHR46797:SF23">
    <property type="entry name" value="HTH-TYPE TRANSCRIPTIONAL REGULATOR SUTR"/>
    <property type="match status" value="1"/>
</dbReference>
<dbReference type="InterPro" id="IPR011051">
    <property type="entry name" value="RmlC_Cupin_sf"/>
</dbReference>
<proteinExistence type="predicted"/>
<keyword evidence="3" id="KW-0804">Transcription</keyword>
<dbReference type="Gene3D" id="2.60.120.10">
    <property type="entry name" value="Jelly Rolls"/>
    <property type="match status" value="1"/>
</dbReference>
<dbReference type="GO" id="GO:0005829">
    <property type="term" value="C:cytosol"/>
    <property type="evidence" value="ECO:0007669"/>
    <property type="project" value="TreeGrafter"/>
</dbReference>
<accession>A0AB39R617</accession>
<dbReference type="InterPro" id="IPR050807">
    <property type="entry name" value="TransReg_Diox_bact_type"/>
</dbReference>